<dbReference type="AlphaFoldDB" id="A0A939IMG4"/>
<name>A0A939IMG4_9GAMM</name>
<dbReference type="RefSeq" id="WP_206560416.1">
    <property type="nucleotide sequence ID" value="NZ_JAFKCZ010000006.1"/>
</dbReference>
<dbReference type="Proteomes" id="UP000664303">
    <property type="component" value="Unassembled WGS sequence"/>
</dbReference>
<dbReference type="SUPFAM" id="SSF53901">
    <property type="entry name" value="Thiolase-like"/>
    <property type="match status" value="2"/>
</dbReference>
<dbReference type="InterPro" id="IPR040771">
    <property type="entry name" value="TLP1_add_C"/>
</dbReference>
<dbReference type="PANTHER" id="PTHR18919">
    <property type="entry name" value="ACETYL-COA C-ACYLTRANSFERASE"/>
    <property type="match status" value="1"/>
</dbReference>
<dbReference type="EMBL" id="JAFKCZ010000006">
    <property type="protein sequence ID" value="MBN7796982.1"/>
    <property type="molecule type" value="Genomic_DNA"/>
</dbReference>
<dbReference type="GO" id="GO:0016746">
    <property type="term" value="F:acyltransferase activity"/>
    <property type="evidence" value="ECO:0007669"/>
    <property type="project" value="UniProtKB-KW"/>
</dbReference>
<comment type="similarity">
    <text evidence="1">Belongs to the thiolase-like superfamily. Thiolase family.</text>
</comment>
<keyword evidence="3" id="KW-0012">Acyltransferase</keyword>
<dbReference type="PANTHER" id="PTHR18919:SF139">
    <property type="entry name" value="THIOLASE-LIKE PROTEIN TYPE 1 ADDITIONAL C-TERMINAL DOMAIN-CONTAINING PROTEIN"/>
    <property type="match status" value="1"/>
</dbReference>
<sequence>MQPAPNAPVIVATAQHTWRNPDPGRTPLDALEAISREALNNTHYDQVAANIDAIATVRFIMDTDPNLAPLLPRNPGKVIAERLGLDNPQCFQTGIGGNTPQFLVNHFADRVASGEFKAVLINGAEFINNFFSAMRSGADISGWIGEPCDAPTMIGGEDKDGLNDVEKAHGLYEPINTYPLFESSLRHSNAGNSVSAELCAKMAAVAAANQYAWRQDAPEAEDISAPSAQNRYIGYPYTKAMNALLSVDMAAAVILTSAGHAAAMGIPAEQIIYLRGGTDLNEVWHVSERPELQRAPAIGKAVAASLNQANLALEDVNHFDIYSCFPCAVEIACNEIGLDPLDPRGVTVTGGLPFFGGPGNNYSLHAIAEMVERLRHDGGHGLVTANGLYLTKHSIGVYSAEAPAQPWASIDASALQAEVDATPRCQLAQNPEGQVTVEAFTVAYDKSGPKRGYIVARNDNNQRVLANVEADSDTLGRMLEADIVGQRGMVSATEAGNIFTL</sequence>
<evidence type="ECO:0000256" key="3">
    <source>
        <dbReference type="ARBA" id="ARBA00023315"/>
    </source>
</evidence>
<organism evidence="5 6">
    <name type="scientific">Parahaliea mediterranea</name>
    <dbReference type="NCBI Taxonomy" id="651086"/>
    <lineage>
        <taxon>Bacteria</taxon>
        <taxon>Pseudomonadati</taxon>
        <taxon>Pseudomonadota</taxon>
        <taxon>Gammaproteobacteria</taxon>
        <taxon>Cellvibrionales</taxon>
        <taxon>Halieaceae</taxon>
        <taxon>Parahaliea</taxon>
    </lineage>
</organism>
<evidence type="ECO:0000256" key="1">
    <source>
        <dbReference type="ARBA" id="ARBA00010982"/>
    </source>
</evidence>
<dbReference type="Gene3D" id="3.40.47.10">
    <property type="match status" value="1"/>
</dbReference>
<keyword evidence="2" id="KW-0808">Transferase</keyword>
<comment type="caution">
    <text evidence="5">The sequence shown here is derived from an EMBL/GenBank/DDBJ whole genome shotgun (WGS) entry which is preliminary data.</text>
</comment>
<evidence type="ECO:0000313" key="6">
    <source>
        <dbReference type="Proteomes" id="UP000664303"/>
    </source>
</evidence>
<proteinExistence type="inferred from homology"/>
<protein>
    <submittedName>
        <fullName evidence="5">Acetyl-CoA acetyltransferase</fullName>
    </submittedName>
</protein>
<evidence type="ECO:0000313" key="5">
    <source>
        <dbReference type="EMBL" id="MBN7796982.1"/>
    </source>
</evidence>
<evidence type="ECO:0000256" key="2">
    <source>
        <dbReference type="ARBA" id="ARBA00022679"/>
    </source>
</evidence>
<evidence type="ECO:0000259" key="4">
    <source>
        <dbReference type="Pfam" id="PF18313"/>
    </source>
</evidence>
<keyword evidence="6" id="KW-1185">Reference proteome</keyword>
<dbReference type="Gene3D" id="2.40.50.840">
    <property type="match status" value="1"/>
</dbReference>
<dbReference type="Pfam" id="PF18313">
    <property type="entry name" value="TLP1_add_C"/>
    <property type="match status" value="1"/>
</dbReference>
<accession>A0A939IMG4</accession>
<gene>
    <name evidence="5" type="ORF">JYP50_10290</name>
</gene>
<dbReference type="InterPro" id="IPR016039">
    <property type="entry name" value="Thiolase-like"/>
</dbReference>
<feature type="domain" description="Thiolase-like protein type 1 additional C-terminal" evidence="4">
    <location>
        <begin position="415"/>
        <end position="494"/>
    </location>
</feature>
<reference evidence="5" key="1">
    <citation type="submission" date="2021-02" db="EMBL/GenBank/DDBJ databases">
        <title>PHA producing bacteria isolated from coastal sediment in Guangdong, Shenzhen.</title>
        <authorList>
            <person name="Zheng W."/>
            <person name="Yu S."/>
            <person name="Huang Y."/>
        </authorList>
    </citation>
    <scope>NUCLEOTIDE SEQUENCE</scope>
    <source>
        <strain evidence="5">TN14-10</strain>
    </source>
</reference>